<reference evidence="3" key="1">
    <citation type="journal article" date="2009" name="PLoS Genet.">
        <title>Organised genome dynamics in the Escherichia coli species results in highly diverse adaptive paths.</title>
        <authorList>
            <person name="Touchon M."/>
            <person name="Hoede C."/>
            <person name="Tenaillon O."/>
            <person name="Barbe V."/>
            <person name="Baeriswyl S."/>
            <person name="Bidet P."/>
            <person name="Bingen E."/>
            <person name="Bonacorsi S."/>
            <person name="Bouchier C."/>
            <person name="Bouvet O."/>
            <person name="Calteau A."/>
            <person name="Chiapello H."/>
            <person name="Clermont O."/>
            <person name="Cruveiller S."/>
            <person name="Danchin A."/>
            <person name="Diard M."/>
            <person name="Dossat C."/>
            <person name="Karoui M.E."/>
            <person name="Frapy E."/>
            <person name="Garry L."/>
            <person name="Ghigo J.M."/>
            <person name="Gilles A.M."/>
            <person name="Johnson J."/>
            <person name="Le Bouguenec C."/>
            <person name="Lescat M."/>
            <person name="Mangenot S."/>
            <person name="Martinez-Jehanne V."/>
            <person name="Matic I."/>
            <person name="Nassif X."/>
            <person name="Oztas S."/>
            <person name="Petit M.A."/>
            <person name="Pichon C."/>
            <person name="Rouy Z."/>
            <person name="Ruf C.S."/>
            <person name="Schneider D."/>
            <person name="Tourret J."/>
            <person name="Vacherie B."/>
            <person name="Vallenet D."/>
            <person name="Medigue C."/>
            <person name="Rocha E.P.C."/>
            <person name="Denamur E."/>
        </authorList>
    </citation>
    <scope>NUCLEOTIDE SEQUENCE [LARGE SCALE GENOMIC DNA]</scope>
    <source>
        <strain evidence="3">ED1a</strain>
    </source>
</reference>
<dbReference type="EMBL" id="CU928162">
    <property type="protein sequence ID" value="CAR09718.2"/>
    <property type="molecule type" value="Genomic_DNA"/>
</dbReference>
<keyword evidence="1" id="KW-0812">Transmembrane</keyword>
<sequence length="125" mass="13991">MELVMETIRFLPDRLNAEPTVFRGFTTPELGLAALTGFFTGLLWSLPFVPVFGWVTIPTGALLTPLVLVWTGGAWISRLKRGKPDNWLWQRLEEKKAALGVGRSGLIREAQGWSLRRTRVRGGKS</sequence>
<evidence type="ECO:0000313" key="3">
    <source>
        <dbReference type="Proteomes" id="UP000000748"/>
    </source>
</evidence>
<evidence type="ECO:0008006" key="4">
    <source>
        <dbReference type="Google" id="ProtNLM"/>
    </source>
</evidence>
<proteinExistence type="predicted"/>
<keyword evidence="1" id="KW-0472">Membrane</keyword>
<dbReference type="Proteomes" id="UP000000748">
    <property type="component" value="Chromosome"/>
</dbReference>
<gene>
    <name evidence="2" type="ordered locus">ECED1_3567</name>
</gene>
<organism evidence="2 3">
    <name type="scientific">Escherichia coli O81 (strain ED1a)</name>
    <dbReference type="NCBI Taxonomy" id="585397"/>
    <lineage>
        <taxon>Bacteria</taxon>
        <taxon>Pseudomonadati</taxon>
        <taxon>Pseudomonadota</taxon>
        <taxon>Gammaproteobacteria</taxon>
        <taxon>Enterobacterales</taxon>
        <taxon>Enterobacteriaceae</taxon>
        <taxon>Escherichia</taxon>
    </lineage>
</organism>
<feature type="transmembrane region" description="Helical" evidence="1">
    <location>
        <begin position="51"/>
        <end position="76"/>
    </location>
</feature>
<name>B7N050_ECO81</name>
<dbReference type="HOGENOM" id="CLU_144602_0_0_6"/>
<dbReference type="KEGG" id="ecq:ECED1_3567"/>
<dbReference type="NCBIfam" id="TIGR03750">
    <property type="entry name" value="conj_TIGR03750"/>
    <property type="match status" value="1"/>
</dbReference>
<feature type="transmembrane region" description="Helical" evidence="1">
    <location>
        <begin position="21"/>
        <end position="45"/>
    </location>
</feature>
<accession>B7N050</accession>
<dbReference type="InterPro" id="IPR021877">
    <property type="entry name" value="DUF3487"/>
</dbReference>
<evidence type="ECO:0000313" key="2">
    <source>
        <dbReference type="EMBL" id="CAR09718.2"/>
    </source>
</evidence>
<dbReference type="Pfam" id="PF11990">
    <property type="entry name" value="DUF3487"/>
    <property type="match status" value="1"/>
</dbReference>
<protein>
    <recommendedName>
        <fullName evidence="4">TIGR03750 family conjugal transfer protein</fullName>
    </recommendedName>
</protein>
<dbReference type="AlphaFoldDB" id="B7N050"/>
<keyword evidence="1" id="KW-1133">Transmembrane helix</keyword>
<evidence type="ECO:0000256" key="1">
    <source>
        <dbReference type="SAM" id="Phobius"/>
    </source>
</evidence>